<gene>
    <name evidence="3" type="ORF">M595_2438</name>
</gene>
<dbReference type="SUPFAM" id="SSF55729">
    <property type="entry name" value="Acyl-CoA N-acyltransferases (Nat)"/>
    <property type="match status" value="1"/>
</dbReference>
<keyword evidence="4" id="KW-1185">Reference proteome</keyword>
<feature type="region of interest" description="Disordered" evidence="1">
    <location>
        <begin position="1"/>
        <end position="21"/>
    </location>
</feature>
<evidence type="ECO:0000313" key="3">
    <source>
        <dbReference type="EMBL" id="ERT07565.1"/>
    </source>
</evidence>
<evidence type="ECO:0000256" key="1">
    <source>
        <dbReference type="SAM" id="MobiDB-lite"/>
    </source>
</evidence>
<dbReference type="GO" id="GO:0016747">
    <property type="term" value="F:acyltransferase activity, transferring groups other than amino-acyl groups"/>
    <property type="evidence" value="ECO:0007669"/>
    <property type="project" value="InterPro"/>
</dbReference>
<accession>U7QKD8</accession>
<dbReference type="RefSeq" id="WP_023066228.1">
    <property type="nucleotide sequence ID" value="NZ_AUZM01000020.1"/>
</dbReference>
<dbReference type="PROSITE" id="PS51186">
    <property type="entry name" value="GNAT"/>
    <property type="match status" value="1"/>
</dbReference>
<dbReference type="PANTHER" id="PTHR47489:SF2">
    <property type="entry name" value="GCN5-RELATED N-ACETYLTRANSFERASE 5, CHLOROPLASTIC"/>
    <property type="match status" value="1"/>
</dbReference>
<dbReference type="OrthoDB" id="482525at2"/>
<dbReference type="Gene3D" id="3.40.630.30">
    <property type="match status" value="1"/>
</dbReference>
<sequence>MNPFFLTSKSQNPPVSGYSPNPSHLSVRVATSADLLGLTDVLAESFHSRIGVLGWIYPILRLGIYEDLRNRLANSPDYYVCLVAVSSSSPGGSVNQSPTTTDVLVGTVEMGLRSPNVWIASRSRQFPYLSNLAVHPEYRRLGVAQQLLSRCELIAKQWGYSQLYLHVLEDNHPAKRLYFKAGYRLAEIDRAWNSMLFGQPKRLFMRKTLKT</sequence>
<feature type="domain" description="N-acetyltransferase" evidence="2">
    <location>
        <begin position="25"/>
        <end position="210"/>
    </location>
</feature>
<evidence type="ECO:0000259" key="2">
    <source>
        <dbReference type="PROSITE" id="PS51186"/>
    </source>
</evidence>
<proteinExistence type="predicted"/>
<dbReference type="PANTHER" id="PTHR47489">
    <property type="entry name" value="ACYL-COA N-ACYLTRANSFERASES (NAT) SUPERFAMILY PROTEIN"/>
    <property type="match status" value="1"/>
</dbReference>
<dbReference type="InterPro" id="IPR000182">
    <property type="entry name" value="GNAT_dom"/>
</dbReference>
<name>U7QKD8_9CYAN</name>
<reference evidence="3 4" key="1">
    <citation type="journal article" date="2013" name="Front. Microbiol.">
        <title>Comparative genomic analyses of the cyanobacterium, Lyngbya aestuarii BL J, a powerful hydrogen producer.</title>
        <authorList>
            <person name="Kothari A."/>
            <person name="Vaughn M."/>
            <person name="Garcia-Pichel F."/>
        </authorList>
    </citation>
    <scope>NUCLEOTIDE SEQUENCE [LARGE SCALE GENOMIC DNA]</scope>
    <source>
        <strain evidence="3 4">BL J</strain>
    </source>
</reference>
<comment type="caution">
    <text evidence="3">The sequence shown here is derived from an EMBL/GenBank/DDBJ whole genome shotgun (WGS) entry which is preliminary data.</text>
</comment>
<dbReference type="Proteomes" id="UP000017127">
    <property type="component" value="Unassembled WGS sequence"/>
</dbReference>
<dbReference type="PATRIC" id="fig|1348334.3.peg.2364"/>
<evidence type="ECO:0000313" key="4">
    <source>
        <dbReference type="Proteomes" id="UP000017127"/>
    </source>
</evidence>
<dbReference type="EMBL" id="AUZM01000020">
    <property type="protein sequence ID" value="ERT07565.1"/>
    <property type="molecule type" value="Genomic_DNA"/>
</dbReference>
<dbReference type="CDD" id="cd04301">
    <property type="entry name" value="NAT_SF"/>
    <property type="match status" value="1"/>
</dbReference>
<keyword evidence="3" id="KW-0808">Transferase</keyword>
<dbReference type="Pfam" id="PF00583">
    <property type="entry name" value="Acetyltransf_1"/>
    <property type="match status" value="1"/>
</dbReference>
<protein>
    <submittedName>
        <fullName evidence="3">Acetyltransferase family protein</fullName>
    </submittedName>
</protein>
<dbReference type="AlphaFoldDB" id="U7QKD8"/>
<dbReference type="InterPro" id="IPR016181">
    <property type="entry name" value="Acyl_CoA_acyltransferase"/>
</dbReference>
<organism evidence="3 4">
    <name type="scientific">Lyngbya aestuarii BL J</name>
    <dbReference type="NCBI Taxonomy" id="1348334"/>
    <lineage>
        <taxon>Bacteria</taxon>
        <taxon>Bacillati</taxon>
        <taxon>Cyanobacteriota</taxon>
        <taxon>Cyanophyceae</taxon>
        <taxon>Oscillatoriophycideae</taxon>
        <taxon>Oscillatoriales</taxon>
        <taxon>Microcoleaceae</taxon>
        <taxon>Lyngbya</taxon>
    </lineage>
</organism>